<accession>A0A3N0YRL1</accession>
<feature type="transmembrane region" description="Helical" evidence="1">
    <location>
        <begin position="312"/>
        <end position="331"/>
    </location>
</feature>
<keyword evidence="1" id="KW-0472">Membrane</keyword>
<gene>
    <name evidence="2" type="ORF">DPX16_23195</name>
</gene>
<evidence type="ECO:0000256" key="1">
    <source>
        <dbReference type="SAM" id="Phobius"/>
    </source>
</evidence>
<feature type="transmembrane region" description="Helical" evidence="1">
    <location>
        <begin position="164"/>
        <end position="185"/>
    </location>
</feature>
<keyword evidence="2" id="KW-0675">Receptor</keyword>
<feature type="transmembrane region" description="Helical" evidence="1">
    <location>
        <begin position="124"/>
        <end position="143"/>
    </location>
</feature>
<dbReference type="PANTHER" id="PTHR15573">
    <property type="entry name" value="G-PROTEIN COUPLED RECEPTOR 160-RELATED"/>
    <property type="match status" value="1"/>
</dbReference>
<dbReference type="AlphaFoldDB" id="A0A3N0YRL1"/>
<evidence type="ECO:0000313" key="3">
    <source>
        <dbReference type="Proteomes" id="UP000281406"/>
    </source>
</evidence>
<reference evidence="2 3" key="1">
    <citation type="submission" date="2018-10" db="EMBL/GenBank/DDBJ databases">
        <title>Genome assembly for a Yunnan-Guizhou Plateau 3E fish, Anabarilius grahami (Regan), and its evolutionary and genetic applications.</title>
        <authorList>
            <person name="Jiang W."/>
        </authorList>
    </citation>
    <scope>NUCLEOTIDE SEQUENCE [LARGE SCALE GENOMIC DNA]</scope>
    <source>
        <strain evidence="2">AG-KIZ</strain>
        <tissue evidence="2">Muscle</tissue>
    </source>
</reference>
<dbReference type="PANTHER" id="PTHR15573:SF0">
    <property type="entry name" value="G-PROTEIN COUPLED RECEPTOR 160-RELATED"/>
    <property type="match status" value="1"/>
</dbReference>
<organism evidence="2 3">
    <name type="scientific">Anabarilius grahami</name>
    <name type="common">Kanglang fish</name>
    <name type="synonym">Barilius grahami</name>
    <dbReference type="NCBI Taxonomy" id="495550"/>
    <lineage>
        <taxon>Eukaryota</taxon>
        <taxon>Metazoa</taxon>
        <taxon>Chordata</taxon>
        <taxon>Craniata</taxon>
        <taxon>Vertebrata</taxon>
        <taxon>Euteleostomi</taxon>
        <taxon>Actinopterygii</taxon>
        <taxon>Neopterygii</taxon>
        <taxon>Teleostei</taxon>
        <taxon>Ostariophysi</taxon>
        <taxon>Cypriniformes</taxon>
        <taxon>Xenocyprididae</taxon>
        <taxon>Xenocypridinae</taxon>
        <taxon>Xenocypridinae incertae sedis</taxon>
        <taxon>Anabarilius</taxon>
    </lineage>
</organism>
<comment type="caution">
    <text evidence="2">The sequence shown here is derived from an EMBL/GenBank/DDBJ whole genome shotgun (WGS) entry which is preliminary data.</text>
</comment>
<feature type="transmembrane region" description="Helical" evidence="1">
    <location>
        <begin position="277"/>
        <end position="306"/>
    </location>
</feature>
<protein>
    <submittedName>
        <fullName evidence="2">Putative G-protein coupled receptor 160</fullName>
    </submittedName>
</protein>
<feature type="transmembrane region" description="Helical" evidence="1">
    <location>
        <begin position="205"/>
        <end position="230"/>
    </location>
</feature>
<keyword evidence="3" id="KW-1185">Reference proteome</keyword>
<keyword evidence="1" id="KW-1133">Transmembrane helix</keyword>
<proteinExistence type="predicted"/>
<sequence>MQSTLDVVCRGATRQIPDNTLYPTGELRPMFNLHSSSAIMMAIIWPKGINENFPQDETLQYLLILCTKVGLNTFVLSFWRHSILKSLLGLCSVSIYVADVLLVCAVSGAWLLKEHLPTSTSMCFILAHGSAVYALLPLPILIAGAFDYASYPNLDITRSSRSRVVSYCIMVVLMWASAFVYTYHYTDTQPIEIYKDKLRVTVCRVHGSTVVLQFSMQISIVVSLILLLHFKKLIGWLSRANKLAELKSTAFVPDQDFPYSQFGGCGKSEIQESSPPFFVSLTLGFAVNWAPYLLMCLTCTMVGFVVPAYASVNLLWMACANSVLVGIAFWFRSDRTGPYSKFPDETCFWNTYWHLSKGILPTVDKKLPTKLYIMVHKPTMPFQEI</sequence>
<dbReference type="OrthoDB" id="8538408at2759"/>
<dbReference type="EMBL" id="RJVU01028295">
    <property type="protein sequence ID" value="ROL48842.1"/>
    <property type="molecule type" value="Genomic_DNA"/>
</dbReference>
<feature type="transmembrane region" description="Helical" evidence="1">
    <location>
        <begin position="86"/>
        <end position="112"/>
    </location>
</feature>
<name>A0A3N0YRL1_ANAGA</name>
<evidence type="ECO:0000313" key="2">
    <source>
        <dbReference type="EMBL" id="ROL48842.1"/>
    </source>
</evidence>
<dbReference type="GO" id="GO:0005886">
    <property type="term" value="C:plasma membrane"/>
    <property type="evidence" value="ECO:0007669"/>
    <property type="project" value="TreeGrafter"/>
</dbReference>
<dbReference type="GO" id="GO:0043235">
    <property type="term" value="C:receptor complex"/>
    <property type="evidence" value="ECO:0007669"/>
    <property type="project" value="TreeGrafter"/>
</dbReference>
<keyword evidence="1" id="KW-0812">Transmembrane</keyword>
<dbReference type="InterPro" id="IPR042353">
    <property type="entry name" value="GPR160"/>
</dbReference>
<dbReference type="Proteomes" id="UP000281406">
    <property type="component" value="Unassembled WGS sequence"/>
</dbReference>